<dbReference type="EMBL" id="VDFU01000004">
    <property type="protein sequence ID" value="TNC51613.1"/>
    <property type="molecule type" value="Genomic_DNA"/>
</dbReference>
<comment type="caution">
    <text evidence="1">The sequence shown here is derived from an EMBL/GenBank/DDBJ whole genome shotgun (WGS) entry which is preliminary data.</text>
</comment>
<evidence type="ECO:0000313" key="2">
    <source>
        <dbReference type="Proteomes" id="UP000305887"/>
    </source>
</evidence>
<reference evidence="1 2" key="1">
    <citation type="submission" date="2019-06" db="EMBL/GenBank/DDBJ databases">
        <title>YIM 131921 draft genome.</title>
        <authorList>
            <person name="Jiang L."/>
        </authorList>
    </citation>
    <scope>NUCLEOTIDE SEQUENCE [LARGE SCALE GENOMIC DNA]</scope>
    <source>
        <strain evidence="1 2">YIM 131921</strain>
    </source>
</reference>
<name>A0A5C4MZC8_9RHOB</name>
<proteinExistence type="predicted"/>
<keyword evidence="2" id="KW-1185">Reference proteome</keyword>
<organism evidence="1 2">
    <name type="scientific">Rubellimicrobium rubrum</name>
    <dbReference type="NCBI Taxonomy" id="2585369"/>
    <lineage>
        <taxon>Bacteria</taxon>
        <taxon>Pseudomonadati</taxon>
        <taxon>Pseudomonadota</taxon>
        <taxon>Alphaproteobacteria</taxon>
        <taxon>Rhodobacterales</taxon>
        <taxon>Roseobacteraceae</taxon>
        <taxon>Rubellimicrobium</taxon>
    </lineage>
</organism>
<dbReference type="OrthoDB" id="9763471at2"/>
<dbReference type="RefSeq" id="WP_139075735.1">
    <property type="nucleotide sequence ID" value="NZ_VDFU01000004.1"/>
</dbReference>
<dbReference type="Proteomes" id="UP000305887">
    <property type="component" value="Unassembled WGS sequence"/>
</dbReference>
<evidence type="ECO:0000313" key="1">
    <source>
        <dbReference type="EMBL" id="TNC51613.1"/>
    </source>
</evidence>
<accession>A0A5C4MZC8</accession>
<dbReference type="AlphaFoldDB" id="A0A5C4MZC8"/>
<sequence>MAERNWTIAAEAASLTLKEWRTLPVIPSWSRLEPMTLTRGDLGPGAAALVADPLWMIGRQWQFDELRGEDAGSPIQATVIGETAPLTRFHAGLPGADPAGATVDLPRPGTPGSIPLEARVEAELPAVLPLRLRIQAGLHLLRLLRAGGFDAVATAAAGAFPVALEPVPAPGGGVVSDPVGEARARLAGGRVPDGALVAAALNALDDGAGGLSGLPPPLKDAAGEASAEVTRILSMWLIWAHSLLASPNGKSWNPHRLEHAFAAQASLGDGPVVVKVEEYTGGTLDWFHGDLAAGPDLGAAADPPVPDIIHDVTLPAPVRFAGMASDRLFAFEDSRVYLGGIEAGRTDLARLAVVEFSLAYSVDWFVVPLALPYGSVTRLDTVRVADSFGVVIGLPPSREATSPGWTVFQSTPVTDTTRLANMLLLAPTVPKVLEGPPLEEVTLFRDEMANLAWGVERVVPGRSSGEPVPRARQAATVSLVQPVPDDLGDARVVYRLMTPVPENWMPFVAVRDRPNDKTAHHILERRPMLRYRPDRQAELVNPQGTILLTASDADPATDRLRIAEEEVPREGVVVVRAFQQARTEDGGTVLWIGRRVRTGRGEGASGLRFDTALPPGSV</sequence>
<gene>
    <name evidence="1" type="ORF">FHG66_05495</name>
</gene>
<protein>
    <submittedName>
        <fullName evidence="1">Uncharacterized protein</fullName>
    </submittedName>
</protein>